<organism evidence="2 3">
    <name type="scientific">Prorocentrum cordatum</name>
    <dbReference type="NCBI Taxonomy" id="2364126"/>
    <lineage>
        <taxon>Eukaryota</taxon>
        <taxon>Sar</taxon>
        <taxon>Alveolata</taxon>
        <taxon>Dinophyceae</taxon>
        <taxon>Prorocentrales</taxon>
        <taxon>Prorocentraceae</taxon>
        <taxon>Prorocentrum</taxon>
    </lineage>
</organism>
<reference evidence="2" key="1">
    <citation type="submission" date="2023-10" db="EMBL/GenBank/DDBJ databases">
        <authorList>
            <person name="Chen Y."/>
            <person name="Shah S."/>
            <person name="Dougan E. K."/>
            <person name="Thang M."/>
            <person name="Chan C."/>
        </authorList>
    </citation>
    <scope>NUCLEOTIDE SEQUENCE [LARGE SCALE GENOMIC DNA]</scope>
</reference>
<feature type="region of interest" description="Disordered" evidence="1">
    <location>
        <begin position="59"/>
        <end position="99"/>
    </location>
</feature>
<evidence type="ECO:0000256" key="1">
    <source>
        <dbReference type="SAM" id="MobiDB-lite"/>
    </source>
</evidence>
<name>A0ABN9X1F5_9DINO</name>
<sequence length="99" mass="10407">MEPTMIGSGRSSGEEVREMFDFIFSVLVGTALGAYNRNAMKPCLDETFAAAVRTVREKLAGEHQAHGAGAHHSQPPDHKAAISSQVSALAGKGGNLNLT</sequence>
<accession>A0ABN9X1F5</accession>
<protein>
    <submittedName>
        <fullName evidence="2">Uncharacterized protein</fullName>
    </submittedName>
</protein>
<evidence type="ECO:0000313" key="2">
    <source>
        <dbReference type="EMBL" id="CAK0893085.1"/>
    </source>
</evidence>
<evidence type="ECO:0000313" key="3">
    <source>
        <dbReference type="Proteomes" id="UP001189429"/>
    </source>
</evidence>
<gene>
    <name evidence="2" type="ORF">PCOR1329_LOCUS72549</name>
</gene>
<dbReference type="EMBL" id="CAUYUJ010019706">
    <property type="protein sequence ID" value="CAK0893085.1"/>
    <property type="molecule type" value="Genomic_DNA"/>
</dbReference>
<dbReference type="Proteomes" id="UP001189429">
    <property type="component" value="Unassembled WGS sequence"/>
</dbReference>
<keyword evidence="3" id="KW-1185">Reference proteome</keyword>
<proteinExistence type="predicted"/>
<comment type="caution">
    <text evidence="2">The sequence shown here is derived from an EMBL/GenBank/DDBJ whole genome shotgun (WGS) entry which is preliminary data.</text>
</comment>